<dbReference type="AlphaFoldDB" id="A0A1L7JP92"/>
<gene>
    <name evidence="1" type="ORF">NPD8_3987</name>
</gene>
<organism evidence="1">
    <name type="scientific">Clostridium botulinum</name>
    <dbReference type="NCBI Taxonomy" id="1491"/>
    <lineage>
        <taxon>Bacteria</taxon>
        <taxon>Bacillati</taxon>
        <taxon>Bacillota</taxon>
        <taxon>Clostridia</taxon>
        <taxon>Eubacteriales</taxon>
        <taxon>Clostridiaceae</taxon>
        <taxon>Clostridium</taxon>
    </lineage>
</organism>
<dbReference type="EMBL" id="CP015723">
    <property type="protein sequence ID" value="APU87353.1"/>
    <property type="molecule type" value="Genomic_DNA"/>
</dbReference>
<sequence length="33" mass="3938">MKMKYKNLSGKLIDTDKDEVECPWCHKVISKRI</sequence>
<reference evidence="1" key="1">
    <citation type="submission" date="2016-05" db="EMBL/GenBank/DDBJ databases">
        <authorList>
            <person name="Lavstsen T."/>
            <person name="Jespersen J.S."/>
        </authorList>
    </citation>
    <scope>NUCLEOTIDE SEQUENCE</scope>
    <source>
        <strain evidence="1">CDC69096</strain>
        <plasmid evidence="1">pNPD8_2</plasmid>
    </source>
</reference>
<name>A0A1L7JP92_CLOBO</name>
<protein>
    <submittedName>
        <fullName evidence="1">Uncharacterized protein</fullName>
    </submittedName>
</protein>
<evidence type="ECO:0000313" key="1">
    <source>
        <dbReference type="EMBL" id="APU87353.1"/>
    </source>
</evidence>
<keyword evidence="1" id="KW-0614">Plasmid</keyword>
<accession>A0A1L7JP92</accession>
<proteinExistence type="predicted"/>
<geneLocation type="plasmid" evidence="1">
    <name>pNPD8_2</name>
</geneLocation>